<organism evidence="2 3">
    <name type="scientific">Umezawaea tangerina</name>
    <dbReference type="NCBI Taxonomy" id="84725"/>
    <lineage>
        <taxon>Bacteria</taxon>
        <taxon>Bacillati</taxon>
        <taxon>Actinomycetota</taxon>
        <taxon>Actinomycetes</taxon>
        <taxon>Pseudonocardiales</taxon>
        <taxon>Pseudonocardiaceae</taxon>
        <taxon>Umezawaea</taxon>
    </lineage>
</organism>
<accession>A0A2T0TKG4</accession>
<keyword evidence="1" id="KW-0472">Membrane</keyword>
<evidence type="ECO:0000256" key="1">
    <source>
        <dbReference type="SAM" id="Phobius"/>
    </source>
</evidence>
<evidence type="ECO:0000313" key="3">
    <source>
        <dbReference type="Proteomes" id="UP000239494"/>
    </source>
</evidence>
<keyword evidence="1" id="KW-0812">Transmembrane</keyword>
<dbReference type="Proteomes" id="UP000239494">
    <property type="component" value="Unassembled WGS sequence"/>
</dbReference>
<dbReference type="EMBL" id="PVTF01000001">
    <property type="protein sequence ID" value="PRY46210.1"/>
    <property type="molecule type" value="Genomic_DNA"/>
</dbReference>
<reference evidence="2 3" key="1">
    <citation type="submission" date="2018-03" db="EMBL/GenBank/DDBJ databases">
        <title>Genomic Encyclopedia of Archaeal and Bacterial Type Strains, Phase II (KMG-II): from individual species to whole genera.</title>
        <authorList>
            <person name="Goeker M."/>
        </authorList>
    </citation>
    <scope>NUCLEOTIDE SEQUENCE [LARGE SCALE GENOMIC DNA]</scope>
    <source>
        <strain evidence="2 3">DSM 44720</strain>
    </source>
</reference>
<protein>
    <submittedName>
        <fullName evidence="2">Uncharacterized protein DUF4244</fullName>
    </submittedName>
</protein>
<proteinExistence type="predicted"/>
<keyword evidence="3" id="KW-1185">Reference proteome</keyword>
<dbReference type="AlphaFoldDB" id="A0A2T0TKG4"/>
<dbReference type="RefSeq" id="WP_106185271.1">
    <property type="nucleotide sequence ID" value="NZ_PVTF01000001.1"/>
</dbReference>
<dbReference type="InterPro" id="IPR025338">
    <property type="entry name" value="DUF4244"/>
</dbReference>
<feature type="transmembrane region" description="Helical" evidence="1">
    <location>
        <begin position="20"/>
        <end position="38"/>
    </location>
</feature>
<name>A0A2T0TKG4_9PSEU</name>
<sequence length="59" mass="6031">MYRSIHAALDDDSGMTTAEYALGTLAAAALATALYLVASSDAVSALLRSLLDRALSGIT</sequence>
<gene>
    <name evidence="2" type="ORF">CLV43_101482</name>
</gene>
<comment type="caution">
    <text evidence="2">The sequence shown here is derived from an EMBL/GenBank/DDBJ whole genome shotgun (WGS) entry which is preliminary data.</text>
</comment>
<keyword evidence="1" id="KW-1133">Transmembrane helix</keyword>
<dbReference type="Pfam" id="PF14029">
    <property type="entry name" value="DUF4244"/>
    <property type="match status" value="1"/>
</dbReference>
<evidence type="ECO:0000313" key="2">
    <source>
        <dbReference type="EMBL" id="PRY46210.1"/>
    </source>
</evidence>